<evidence type="ECO:0000256" key="6">
    <source>
        <dbReference type="ARBA" id="ARBA00022741"/>
    </source>
</evidence>
<dbReference type="InterPro" id="IPR038614">
    <property type="entry name" value="GK_N_sf"/>
</dbReference>
<evidence type="ECO:0000256" key="7">
    <source>
        <dbReference type="ARBA" id="ARBA00022777"/>
    </source>
</evidence>
<gene>
    <name evidence="11" type="primary">106090533</name>
</gene>
<dbReference type="InterPro" id="IPR037035">
    <property type="entry name" value="GK-like_C_sf"/>
</dbReference>
<protein>
    <recommendedName>
        <fullName evidence="4">Glycerate kinase</fullName>
        <ecNumber evidence="3">2.7.1.31</ecNumber>
    </recommendedName>
</protein>
<feature type="domain" description="MOFRL-associated" evidence="10">
    <location>
        <begin position="11"/>
        <end position="269"/>
    </location>
</feature>
<keyword evidence="7" id="KW-0418">Kinase</keyword>
<dbReference type="PANTHER" id="PTHR12227:SF0">
    <property type="entry name" value="GLYCERATE KINASE"/>
    <property type="match status" value="1"/>
</dbReference>
<evidence type="ECO:0000259" key="10">
    <source>
        <dbReference type="Pfam" id="PF13660"/>
    </source>
</evidence>
<evidence type="ECO:0000256" key="3">
    <source>
        <dbReference type="ARBA" id="ARBA00012101"/>
    </source>
</evidence>
<evidence type="ECO:0000256" key="5">
    <source>
        <dbReference type="ARBA" id="ARBA00022679"/>
    </source>
</evidence>
<comment type="similarity">
    <text evidence="2">Belongs to the glycerate kinase type-2 family.</text>
</comment>
<dbReference type="PANTHER" id="PTHR12227">
    <property type="entry name" value="GLYCERATE KINASE"/>
    <property type="match status" value="1"/>
</dbReference>
<accession>A0A1I8PIS6</accession>
<dbReference type="EC" id="2.7.1.31" evidence="3"/>
<evidence type="ECO:0000256" key="1">
    <source>
        <dbReference type="ARBA" id="ARBA00000694"/>
    </source>
</evidence>
<evidence type="ECO:0000313" key="12">
    <source>
        <dbReference type="Proteomes" id="UP000095300"/>
    </source>
</evidence>
<dbReference type="InterPro" id="IPR025286">
    <property type="entry name" value="MOFRL_assoc_dom"/>
</dbReference>
<dbReference type="GO" id="GO:0005737">
    <property type="term" value="C:cytoplasm"/>
    <property type="evidence" value="ECO:0007669"/>
    <property type="project" value="TreeGrafter"/>
</dbReference>
<dbReference type="Pfam" id="PF05161">
    <property type="entry name" value="MOFRL"/>
    <property type="match status" value="1"/>
</dbReference>
<dbReference type="KEGG" id="scac:106090533"/>
<evidence type="ECO:0000259" key="9">
    <source>
        <dbReference type="Pfam" id="PF05161"/>
    </source>
</evidence>
<keyword evidence="6" id="KW-0547">Nucleotide-binding</keyword>
<sequence>MCNRLQHLQNLKNIFLKSVESVQPHNLLSSANNYNLVPRPLGDGKKLCIQLQGKCVDISDKRCHAVGFGKAVLGMAVQLEAALGDALQQGILSIPKGSRHQFQHHKNMCLKTDTVFKVYEGAENNQPDDIALQAAMDIKNLAKTLTKNDILFVLISGGGSALLPLPKEHLKLTEKMQLIKSLSNKGASIQEMNQVRIALSSIKGGQLAAAASQASAVISFVISDIVGDPVDLIASGPTWVAASRQTTPQEILEKYKLWNDLPQHIKMVIHKGDTNESQQLLNNTIYVVGDNRVATSMAVSEAINCNYNPFIASTTMQGDVGALVEAYCDFLKAIYEFQNGVIEEFELSKRFPFDSRIFQHFLKTLLMCQKTKKPLLLITAGEPTVKVTGTGLGGRNQQLALLLSLEFHRHELLHNVCFLSAGTDGIDGPTTAAGALACSEVVDDFLKQNSNDYKALQSFVDNNDSFNFYKQLNGGDYHVITGHTGTNVMDMHLFLLL</sequence>
<dbReference type="AlphaFoldDB" id="A0A1I8PIS6"/>
<proteinExistence type="inferred from homology"/>
<keyword evidence="12" id="KW-1185">Reference proteome</keyword>
<dbReference type="STRING" id="35570.A0A1I8PIS6"/>
<dbReference type="Gene3D" id="3.40.1480.10">
    <property type="entry name" value="MOFRL domain"/>
    <property type="match status" value="1"/>
</dbReference>
<evidence type="ECO:0000313" key="11">
    <source>
        <dbReference type="EnsemblMetazoa" id="SCAU008394-PA"/>
    </source>
</evidence>
<keyword evidence="5" id="KW-0808">Transferase</keyword>
<dbReference type="Proteomes" id="UP000095300">
    <property type="component" value="Unassembled WGS sequence"/>
</dbReference>
<evidence type="ECO:0000256" key="8">
    <source>
        <dbReference type="ARBA" id="ARBA00022840"/>
    </source>
</evidence>
<evidence type="ECO:0000256" key="2">
    <source>
        <dbReference type="ARBA" id="ARBA00005393"/>
    </source>
</evidence>
<dbReference type="FunFam" id="3.40.50.10180:FF:000001">
    <property type="entry name" value="Glycerate kinase"/>
    <property type="match status" value="1"/>
</dbReference>
<reference evidence="11" key="1">
    <citation type="submission" date="2020-05" db="UniProtKB">
        <authorList>
            <consortium name="EnsemblMetazoa"/>
        </authorList>
    </citation>
    <scope>IDENTIFICATION</scope>
    <source>
        <strain evidence="11">USDA</strain>
    </source>
</reference>
<keyword evidence="8" id="KW-0067">ATP-binding</keyword>
<dbReference type="VEuPathDB" id="VectorBase:SCAU008394"/>
<dbReference type="Pfam" id="PF13660">
    <property type="entry name" value="DUF4147"/>
    <property type="match status" value="1"/>
</dbReference>
<dbReference type="GO" id="GO:0005524">
    <property type="term" value="F:ATP binding"/>
    <property type="evidence" value="ECO:0007669"/>
    <property type="project" value="UniProtKB-KW"/>
</dbReference>
<evidence type="ECO:0000256" key="4">
    <source>
        <dbReference type="ARBA" id="ARBA00020720"/>
    </source>
</evidence>
<dbReference type="SUPFAM" id="SSF82544">
    <property type="entry name" value="GckA/TtuD-like"/>
    <property type="match status" value="1"/>
</dbReference>
<dbReference type="GO" id="GO:0008887">
    <property type="term" value="F:glycerate kinase activity"/>
    <property type="evidence" value="ECO:0007669"/>
    <property type="project" value="UniProtKB-EC"/>
</dbReference>
<dbReference type="InterPro" id="IPR007835">
    <property type="entry name" value="MOFRL"/>
</dbReference>
<comment type="catalytic activity">
    <reaction evidence="1">
        <text>(R)-glycerate + ATP = (2R)-3-phosphoglycerate + ADP + H(+)</text>
        <dbReference type="Rhea" id="RHEA:23516"/>
        <dbReference type="ChEBI" id="CHEBI:15378"/>
        <dbReference type="ChEBI" id="CHEBI:16659"/>
        <dbReference type="ChEBI" id="CHEBI:30616"/>
        <dbReference type="ChEBI" id="CHEBI:58272"/>
        <dbReference type="ChEBI" id="CHEBI:456216"/>
        <dbReference type="EC" id="2.7.1.31"/>
    </reaction>
</comment>
<dbReference type="InterPro" id="IPR039760">
    <property type="entry name" value="MOFRL_protein"/>
</dbReference>
<feature type="domain" description="MOFRL" evidence="9">
    <location>
        <begin position="376"/>
        <end position="490"/>
    </location>
</feature>
<dbReference type="OrthoDB" id="44918at2759"/>
<dbReference type="Gene3D" id="3.40.50.10180">
    <property type="entry name" value="Glycerate kinase, MOFRL-like N-terminal domain"/>
    <property type="match status" value="1"/>
</dbReference>
<dbReference type="EnsemblMetazoa" id="SCAU008394-RA">
    <property type="protein sequence ID" value="SCAU008394-PA"/>
    <property type="gene ID" value="SCAU008394"/>
</dbReference>
<organism evidence="11 12">
    <name type="scientific">Stomoxys calcitrans</name>
    <name type="common">Stable fly</name>
    <name type="synonym">Conops calcitrans</name>
    <dbReference type="NCBI Taxonomy" id="35570"/>
    <lineage>
        <taxon>Eukaryota</taxon>
        <taxon>Metazoa</taxon>
        <taxon>Ecdysozoa</taxon>
        <taxon>Arthropoda</taxon>
        <taxon>Hexapoda</taxon>
        <taxon>Insecta</taxon>
        <taxon>Pterygota</taxon>
        <taxon>Neoptera</taxon>
        <taxon>Endopterygota</taxon>
        <taxon>Diptera</taxon>
        <taxon>Brachycera</taxon>
        <taxon>Muscomorpha</taxon>
        <taxon>Muscoidea</taxon>
        <taxon>Muscidae</taxon>
        <taxon>Stomoxys</taxon>
    </lineage>
</organism>
<name>A0A1I8PIS6_STOCA</name>